<reference evidence="3" key="2">
    <citation type="journal article" date="2021" name="Microbiome">
        <title>Successional dynamics and alternative stable states in a saline activated sludge microbial community over 9 years.</title>
        <authorList>
            <person name="Wang Y."/>
            <person name="Ye J."/>
            <person name="Ju F."/>
            <person name="Liu L."/>
            <person name="Boyd J.A."/>
            <person name="Deng Y."/>
            <person name="Parks D.H."/>
            <person name="Jiang X."/>
            <person name="Yin X."/>
            <person name="Woodcroft B.J."/>
            <person name="Tyson G.W."/>
            <person name="Hugenholtz P."/>
            <person name="Polz M.F."/>
            <person name="Zhang T."/>
        </authorList>
    </citation>
    <scope>NUCLEOTIDE SEQUENCE</scope>
    <source>
        <strain evidence="3">HKST-UBA80</strain>
    </source>
</reference>
<protein>
    <submittedName>
        <fullName evidence="3">DUF4209 domain-containing protein</fullName>
    </submittedName>
</protein>
<comment type="caution">
    <text evidence="3">The sequence shown here is derived from an EMBL/GenBank/DDBJ whole genome shotgun (WGS) entry which is preliminary data.</text>
</comment>
<dbReference type="EMBL" id="JAGQNY010000008">
    <property type="protein sequence ID" value="MCA9302218.1"/>
    <property type="molecule type" value="Genomic_DNA"/>
</dbReference>
<feature type="domain" description="DUF4209" evidence="1">
    <location>
        <begin position="492"/>
        <end position="577"/>
    </location>
</feature>
<organism evidence="3 4">
    <name type="scientific">candidate division WWE3 bacterium</name>
    <dbReference type="NCBI Taxonomy" id="2053526"/>
    <lineage>
        <taxon>Bacteria</taxon>
        <taxon>Katanobacteria</taxon>
    </lineage>
</organism>
<name>A0A955E115_UNCKA</name>
<sequence>MENEINVEELIANIEDASSDYKYDHQIADAFRKIIEDNKEKLTDEQHKYLQWEFLLFRLMTKNRFNNDMIKTPRFVPMATFTDGSIFPDPDTFPKESFEYFSRRTKKTKSPIFKSRYLDFLWEKSDLENKHLFAIEAIEEYLKAIDAYENEDAIIEKLDCMQRAAELALILENSLDEKPNILKVSDKVKEMITATRESGKHRWLLEQFELVIALSDFFSREEIEEYIGLVETIVKKYHADGNFHLQRSFLDIKGNLATLLEDNKDTKNKILEEIGQSYIDEAEAKSGSGLVKVHFLEEAIKQYEKLGDSSKVRQLIQEVKVSTKAAIENNEFKEISTSVKIDPKDIEKMKESLGTGKAVPIKMGTLATFFPNWNHAVEMTENFKKKFVYQQIFSTVHYGEHYPLGRPLTPEEEEEDRIMHNFKIEAELALRWLTGFLTELIEEEKVTCADFEDFVKLIEIIDKDTYETVIEGIKAFFAKDYLKATYILTLQLEDFLRRLLEVFGEQTTVVERGGFREKTLGSIITELKPYITEPVYRYIDWIMRDYRGLNLRNNVAHGFLKQKNASVTTVVAVLHIFCLLIANTKLTMKDSPSKEENTEVEKDENL</sequence>
<proteinExistence type="predicted"/>
<feature type="domain" description="DUF7380" evidence="2">
    <location>
        <begin position="21"/>
        <end position="171"/>
    </location>
</feature>
<dbReference type="Pfam" id="PF13910">
    <property type="entry name" value="DUF4209"/>
    <property type="match status" value="1"/>
</dbReference>
<evidence type="ECO:0000313" key="3">
    <source>
        <dbReference type="EMBL" id="MCA9302218.1"/>
    </source>
</evidence>
<evidence type="ECO:0000259" key="1">
    <source>
        <dbReference type="Pfam" id="PF13910"/>
    </source>
</evidence>
<reference evidence="3" key="1">
    <citation type="submission" date="2020-04" db="EMBL/GenBank/DDBJ databases">
        <authorList>
            <person name="Zhang T."/>
        </authorList>
    </citation>
    <scope>NUCLEOTIDE SEQUENCE</scope>
    <source>
        <strain evidence="3">HKST-UBA80</strain>
    </source>
</reference>
<dbReference type="InterPro" id="IPR025209">
    <property type="entry name" value="DUF4209"/>
</dbReference>
<dbReference type="InterPro" id="IPR055804">
    <property type="entry name" value="DUF7380"/>
</dbReference>
<dbReference type="Proteomes" id="UP000714817">
    <property type="component" value="Unassembled WGS sequence"/>
</dbReference>
<dbReference type="Pfam" id="PF24098">
    <property type="entry name" value="DUF7380"/>
    <property type="match status" value="1"/>
</dbReference>
<dbReference type="AlphaFoldDB" id="A0A955E115"/>
<accession>A0A955E115</accession>
<evidence type="ECO:0000313" key="4">
    <source>
        <dbReference type="Proteomes" id="UP000714817"/>
    </source>
</evidence>
<gene>
    <name evidence="3" type="ORF">KDA10_02565</name>
</gene>
<evidence type="ECO:0000259" key="2">
    <source>
        <dbReference type="Pfam" id="PF24098"/>
    </source>
</evidence>